<dbReference type="Pfam" id="PF13591">
    <property type="entry name" value="MerR_2"/>
    <property type="match status" value="1"/>
</dbReference>
<gene>
    <name evidence="1" type="ORF">KRR39_18235</name>
</gene>
<protein>
    <submittedName>
        <fullName evidence="1">Chaperone modulator CbpM</fullName>
    </submittedName>
</protein>
<dbReference type="EMBL" id="CP077062">
    <property type="protein sequence ID" value="QWZ07377.1"/>
    <property type="molecule type" value="Genomic_DNA"/>
</dbReference>
<accession>A0A975SX19</accession>
<evidence type="ECO:0000313" key="1">
    <source>
        <dbReference type="EMBL" id="QWZ07377.1"/>
    </source>
</evidence>
<dbReference type="KEGG" id="nps:KRR39_18235"/>
<dbReference type="Proteomes" id="UP000683575">
    <property type="component" value="Chromosome"/>
</dbReference>
<dbReference type="AlphaFoldDB" id="A0A975SX19"/>
<organism evidence="1 2">
    <name type="scientific">Nocardioides panacis</name>
    <dbReference type="NCBI Taxonomy" id="2849501"/>
    <lineage>
        <taxon>Bacteria</taxon>
        <taxon>Bacillati</taxon>
        <taxon>Actinomycetota</taxon>
        <taxon>Actinomycetes</taxon>
        <taxon>Propionibacteriales</taxon>
        <taxon>Nocardioidaceae</taxon>
        <taxon>Nocardioides</taxon>
    </lineage>
</organism>
<sequence length="117" mass="13368">MTATTTGSPTGSSIGTRWPLARPYRLSLDSYARITGVHPELVRRLVTLGLLDITRDAQGNLWFDPAQVREMATIQRLHLRLNLSYSSLGLVMHLLERISDLERSQRRSRPERGVRWT</sequence>
<evidence type="ECO:0000313" key="2">
    <source>
        <dbReference type="Proteomes" id="UP000683575"/>
    </source>
</evidence>
<keyword evidence="2" id="KW-1185">Reference proteome</keyword>
<name>A0A975SX19_9ACTN</name>
<reference evidence="1" key="1">
    <citation type="submission" date="2021-06" db="EMBL/GenBank/DDBJ databases">
        <title>Complete genome sequence of Nocardioides sp. G188.</title>
        <authorList>
            <person name="Im W.-T."/>
        </authorList>
    </citation>
    <scope>NUCLEOTIDE SEQUENCE</scope>
    <source>
        <strain evidence="1">G188</strain>
    </source>
</reference>
<proteinExistence type="predicted"/>